<evidence type="ECO:0000256" key="3">
    <source>
        <dbReference type="ARBA" id="ARBA00023163"/>
    </source>
</evidence>
<dbReference type="PANTHER" id="PTHR44846">
    <property type="entry name" value="MANNOSYL-D-GLYCERATE TRANSPORT/METABOLISM SYSTEM REPRESSOR MNGR-RELATED"/>
    <property type="match status" value="1"/>
</dbReference>
<dbReference type="Proteomes" id="UP000467105">
    <property type="component" value="Chromosome"/>
</dbReference>
<dbReference type="InterPro" id="IPR036388">
    <property type="entry name" value="WH-like_DNA-bd_sf"/>
</dbReference>
<dbReference type="InterPro" id="IPR028978">
    <property type="entry name" value="Chorismate_lyase_/UTRA_dom_sf"/>
</dbReference>
<dbReference type="PANTHER" id="PTHR44846:SF1">
    <property type="entry name" value="MANNOSYL-D-GLYCERATE TRANSPORT_METABOLISM SYSTEM REPRESSOR MNGR-RELATED"/>
    <property type="match status" value="1"/>
</dbReference>
<dbReference type="AlphaFoldDB" id="A0A7I7Z1Z2"/>
<dbReference type="Pfam" id="PF07702">
    <property type="entry name" value="UTRA"/>
    <property type="match status" value="1"/>
</dbReference>
<dbReference type="SUPFAM" id="SSF46785">
    <property type="entry name" value="Winged helix' DNA-binding domain"/>
    <property type="match status" value="1"/>
</dbReference>
<dbReference type="Pfam" id="PF00392">
    <property type="entry name" value="GntR"/>
    <property type="match status" value="1"/>
</dbReference>
<dbReference type="PROSITE" id="PS50949">
    <property type="entry name" value="HTH_GNTR"/>
    <property type="match status" value="1"/>
</dbReference>
<evidence type="ECO:0000313" key="6">
    <source>
        <dbReference type="Proteomes" id="UP000467105"/>
    </source>
</evidence>
<dbReference type="SMART" id="SM00345">
    <property type="entry name" value="HTH_GNTR"/>
    <property type="match status" value="1"/>
</dbReference>
<accession>A0A7I7Z1Z2</accession>
<evidence type="ECO:0000256" key="2">
    <source>
        <dbReference type="ARBA" id="ARBA00023125"/>
    </source>
</evidence>
<dbReference type="GO" id="GO:0003677">
    <property type="term" value="F:DNA binding"/>
    <property type="evidence" value="ECO:0007669"/>
    <property type="project" value="UniProtKB-KW"/>
</dbReference>
<dbReference type="InterPro" id="IPR050679">
    <property type="entry name" value="Bact_HTH_transcr_reg"/>
</dbReference>
<organism evidence="5 6">
    <name type="scientific">Mycobacterium parmense</name>
    <dbReference type="NCBI Taxonomy" id="185642"/>
    <lineage>
        <taxon>Bacteria</taxon>
        <taxon>Bacillati</taxon>
        <taxon>Actinomycetota</taxon>
        <taxon>Actinomycetes</taxon>
        <taxon>Mycobacteriales</taxon>
        <taxon>Mycobacteriaceae</taxon>
        <taxon>Mycobacterium</taxon>
        <taxon>Mycobacterium simiae complex</taxon>
    </lineage>
</organism>
<proteinExistence type="predicted"/>
<keyword evidence="1" id="KW-0805">Transcription regulation</keyword>
<evidence type="ECO:0000313" key="5">
    <source>
        <dbReference type="EMBL" id="BBZ47899.1"/>
    </source>
</evidence>
<dbReference type="EMBL" id="AP022614">
    <property type="protein sequence ID" value="BBZ47899.1"/>
    <property type="molecule type" value="Genomic_DNA"/>
</dbReference>
<dbReference type="Gene3D" id="3.40.1410.10">
    <property type="entry name" value="Chorismate lyase-like"/>
    <property type="match status" value="1"/>
</dbReference>
<dbReference type="PRINTS" id="PR00035">
    <property type="entry name" value="HTHGNTR"/>
</dbReference>
<evidence type="ECO:0000256" key="1">
    <source>
        <dbReference type="ARBA" id="ARBA00023015"/>
    </source>
</evidence>
<dbReference type="Gene3D" id="1.10.10.10">
    <property type="entry name" value="Winged helix-like DNA-binding domain superfamily/Winged helix DNA-binding domain"/>
    <property type="match status" value="1"/>
</dbReference>
<keyword evidence="2" id="KW-0238">DNA-binding</keyword>
<protein>
    <submittedName>
        <fullName evidence="5">Transcriptional regulator</fullName>
    </submittedName>
</protein>
<keyword evidence="6" id="KW-1185">Reference proteome</keyword>
<dbReference type="InterPro" id="IPR011663">
    <property type="entry name" value="UTRA"/>
</dbReference>
<gene>
    <name evidence="5" type="ORF">MPRM_51800</name>
</gene>
<dbReference type="SMART" id="SM00866">
    <property type="entry name" value="UTRA"/>
    <property type="match status" value="1"/>
</dbReference>
<evidence type="ECO:0000259" key="4">
    <source>
        <dbReference type="PROSITE" id="PS50949"/>
    </source>
</evidence>
<dbReference type="SUPFAM" id="SSF64288">
    <property type="entry name" value="Chorismate lyase-like"/>
    <property type="match status" value="1"/>
</dbReference>
<name>A0A7I7Z1Z2_9MYCO</name>
<sequence>MPASVQLAEMLKAQILEQRLPAGSRLPTEQELIARSGLSRVTVRAAVGILEDEGWLVRRQGLGTFVAEPVKQELESGVRTIAEVLVSRGVTPRVEVLSHEVVPAPDRVGATLGRSEVLRIQRRYTENDQPMAIMTAYLPADLPDDAVEPLLSAEPATETTYTMWEQRLGVRIGSATHEIHAAGASPEIAAALGLSEGAPVLVLRRTSYTDKDKPLEVVVFHHRPERYEFSVTLPRTMPGRQAGMTER</sequence>
<dbReference type="GO" id="GO:0003700">
    <property type="term" value="F:DNA-binding transcription factor activity"/>
    <property type="evidence" value="ECO:0007669"/>
    <property type="project" value="InterPro"/>
</dbReference>
<dbReference type="InterPro" id="IPR036390">
    <property type="entry name" value="WH_DNA-bd_sf"/>
</dbReference>
<dbReference type="InterPro" id="IPR000524">
    <property type="entry name" value="Tscrpt_reg_HTH_GntR"/>
</dbReference>
<dbReference type="CDD" id="cd07377">
    <property type="entry name" value="WHTH_GntR"/>
    <property type="match status" value="1"/>
</dbReference>
<dbReference type="GO" id="GO:0045892">
    <property type="term" value="P:negative regulation of DNA-templated transcription"/>
    <property type="evidence" value="ECO:0007669"/>
    <property type="project" value="TreeGrafter"/>
</dbReference>
<keyword evidence="3" id="KW-0804">Transcription</keyword>
<reference evidence="5 6" key="1">
    <citation type="journal article" date="2019" name="Emerg. Microbes Infect.">
        <title>Comprehensive subspecies identification of 175 nontuberculous mycobacteria species based on 7547 genomic profiles.</title>
        <authorList>
            <person name="Matsumoto Y."/>
            <person name="Kinjo T."/>
            <person name="Motooka D."/>
            <person name="Nabeya D."/>
            <person name="Jung N."/>
            <person name="Uechi K."/>
            <person name="Horii T."/>
            <person name="Iida T."/>
            <person name="Fujita J."/>
            <person name="Nakamura S."/>
        </authorList>
    </citation>
    <scope>NUCLEOTIDE SEQUENCE [LARGE SCALE GENOMIC DNA]</scope>
    <source>
        <strain evidence="5 6">JCM 14742</strain>
    </source>
</reference>
<feature type="domain" description="HTH gntR-type" evidence="4">
    <location>
        <begin position="1"/>
        <end position="69"/>
    </location>
</feature>